<evidence type="ECO:0000313" key="1">
    <source>
        <dbReference type="EMBL" id="KKR63162.1"/>
    </source>
</evidence>
<evidence type="ECO:0008006" key="3">
    <source>
        <dbReference type="Google" id="ProtNLM"/>
    </source>
</evidence>
<dbReference type="EMBL" id="LBZA01000031">
    <property type="protein sequence ID" value="KKR63162.1"/>
    <property type="molecule type" value="Genomic_DNA"/>
</dbReference>
<dbReference type="AlphaFoldDB" id="A0A0G0VK98"/>
<dbReference type="PANTHER" id="PTHR41930:SF1">
    <property type="entry name" value="DEPHOSPHO-COA KINASE"/>
    <property type="match status" value="1"/>
</dbReference>
<dbReference type="PANTHER" id="PTHR41930">
    <property type="entry name" value="UPF0200 PROTEIN MJ1399"/>
    <property type="match status" value="1"/>
</dbReference>
<protein>
    <recommendedName>
        <fullName evidence="3">Dephospho-CoA kinase</fullName>
    </recommendedName>
</protein>
<reference evidence="1 2" key="1">
    <citation type="journal article" date="2015" name="Nature">
        <title>rRNA introns, odd ribosomes, and small enigmatic genomes across a large radiation of phyla.</title>
        <authorList>
            <person name="Brown C.T."/>
            <person name="Hug L.A."/>
            <person name="Thomas B.C."/>
            <person name="Sharon I."/>
            <person name="Castelle C.J."/>
            <person name="Singh A."/>
            <person name="Wilkins M.J."/>
            <person name="Williams K.H."/>
            <person name="Banfield J.F."/>
        </authorList>
    </citation>
    <scope>NUCLEOTIDE SEQUENCE [LARGE SCALE GENOMIC DNA]</scope>
</reference>
<dbReference type="Pfam" id="PF13238">
    <property type="entry name" value="AAA_18"/>
    <property type="match status" value="1"/>
</dbReference>
<sequence>MLIIGITGTLGAGKGTVVDFLVASRNFKHYSVSEYLTGELIKQGRTVDRNGMREIANEIRTKHGPDFIVKKLFEKAKKESTNAIIESIRNPKEAEFIKNNGGHLFAVDADQMTRYKRIKSRSSEKDNVTFEEFKLQEEKEKQSRDPNAQNLSKCILIADYKFDNNDSIEDLYDKVEKTVNKIN</sequence>
<name>A0A0G0VK98_9BACT</name>
<proteinExistence type="predicted"/>
<dbReference type="SUPFAM" id="SSF52540">
    <property type="entry name" value="P-loop containing nucleoside triphosphate hydrolases"/>
    <property type="match status" value="1"/>
</dbReference>
<dbReference type="Gene3D" id="3.40.50.300">
    <property type="entry name" value="P-loop containing nucleotide triphosphate hydrolases"/>
    <property type="match status" value="1"/>
</dbReference>
<accession>A0A0G0VK98</accession>
<evidence type="ECO:0000313" key="2">
    <source>
        <dbReference type="Proteomes" id="UP000034293"/>
    </source>
</evidence>
<organism evidence="1 2">
    <name type="scientific">Candidatus Woesebacteria bacterium GW2011_GWA1_40_43</name>
    <dbReference type="NCBI Taxonomy" id="1618553"/>
    <lineage>
        <taxon>Bacteria</taxon>
        <taxon>Candidatus Woeseibacteriota</taxon>
    </lineage>
</organism>
<gene>
    <name evidence="1" type="ORF">UU02_C0031G0016</name>
</gene>
<comment type="caution">
    <text evidence="1">The sequence shown here is derived from an EMBL/GenBank/DDBJ whole genome shotgun (WGS) entry which is preliminary data.</text>
</comment>
<dbReference type="Proteomes" id="UP000034293">
    <property type="component" value="Unassembled WGS sequence"/>
</dbReference>
<dbReference type="InterPro" id="IPR027417">
    <property type="entry name" value="P-loop_NTPase"/>
</dbReference>